<comment type="caution">
    <text evidence="2">The sequence shown here is derived from an EMBL/GenBank/DDBJ whole genome shotgun (WGS) entry which is preliminary data.</text>
</comment>
<dbReference type="AlphaFoldDB" id="A0A4U3LAG8"/>
<dbReference type="InterPro" id="IPR008274">
    <property type="entry name" value="AldOxase/xan_DH_MoCoBD1"/>
</dbReference>
<dbReference type="PANTHER" id="PTHR11908">
    <property type="entry name" value="XANTHINE DEHYDROGENASE"/>
    <property type="match status" value="1"/>
</dbReference>
<protein>
    <submittedName>
        <fullName evidence="2">Xanthine dehydrogenase family protein molybdopterin-binding subunit</fullName>
    </submittedName>
</protein>
<name>A0A4U3LAG8_9BACT</name>
<keyword evidence="3" id="KW-1185">Reference proteome</keyword>
<gene>
    <name evidence="2" type="ORF">FC093_01195</name>
</gene>
<dbReference type="SUPFAM" id="SSF54665">
    <property type="entry name" value="CO dehydrogenase molybdoprotein N-domain-like"/>
    <property type="match status" value="1"/>
</dbReference>
<dbReference type="Pfam" id="PF02738">
    <property type="entry name" value="MoCoBD_1"/>
    <property type="match status" value="1"/>
</dbReference>
<dbReference type="RefSeq" id="WP_137259909.1">
    <property type="nucleotide sequence ID" value="NZ_SZQL01000001.1"/>
</dbReference>
<dbReference type="EMBL" id="SZQL01000001">
    <property type="protein sequence ID" value="TKK71669.1"/>
    <property type="molecule type" value="Genomic_DNA"/>
</dbReference>
<proteinExistence type="predicted"/>
<dbReference type="SUPFAM" id="SSF56003">
    <property type="entry name" value="Molybdenum cofactor-binding domain"/>
    <property type="match status" value="1"/>
</dbReference>
<dbReference type="InterPro" id="IPR016208">
    <property type="entry name" value="Ald_Oxase/xanthine_DH-like"/>
</dbReference>
<dbReference type="InterPro" id="IPR037165">
    <property type="entry name" value="AldOxase/xan_DH_Mopterin-bd_sf"/>
</dbReference>
<dbReference type="GO" id="GO:0016491">
    <property type="term" value="F:oxidoreductase activity"/>
    <property type="evidence" value="ECO:0007669"/>
    <property type="project" value="InterPro"/>
</dbReference>
<dbReference type="GO" id="GO:0005506">
    <property type="term" value="F:iron ion binding"/>
    <property type="evidence" value="ECO:0007669"/>
    <property type="project" value="InterPro"/>
</dbReference>
<accession>A0A4U3LAG8</accession>
<dbReference type="Gene3D" id="3.90.1170.50">
    <property type="entry name" value="Aldehyde oxidase/xanthine dehydrogenase, a/b hammerhead"/>
    <property type="match status" value="1"/>
</dbReference>
<dbReference type="SMART" id="SM01008">
    <property type="entry name" value="Ald_Xan_dh_C"/>
    <property type="match status" value="1"/>
</dbReference>
<dbReference type="InterPro" id="IPR046867">
    <property type="entry name" value="AldOxase/xan_DH_MoCoBD2"/>
</dbReference>
<dbReference type="Proteomes" id="UP000305848">
    <property type="component" value="Unassembled WGS sequence"/>
</dbReference>
<feature type="domain" description="Aldehyde oxidase/xanthine dehydrogenase a/b hammerhead" evidence="1">
    <location>
        <begin position="23"/>
        <end position="139"/>
    </location>
</feature>
<dbReference type="OrthoDB" id="9759099at2"/>
<reference evidence="2 3" key="1">
    <citation type="submission" date="2019-05" db="EMBL/GenBank/DDBJ databases">
        <title>Panacibacter sp. strain 17mud1-8 Genome sequencing and assembly.</title>
        <authorList>
            <person name="Chhetri G."/>
        </authorList>
    </citation>
    <scope>NUCLEOTIDE SEQUENCE [LARGE SCALE GENOMIC DNA]</scope>
    <source>
        <strain evidence="2 3">17mud1-8</strain>
    </source>
</reference>
<dbReference type="InterPro" id="IPR000674">
    <property type="entry name" value="Ald_Oxase/Xan_DH_a/b"/>
</dbReference>
<organism evidence="2 3">
    <name type="scientific">Ilyomonas limi</name>
    <dbReference type="NCBI Taxonomy" id="2575867"/>
    <lineage>
        <taxon>Bacteria</taxon>
        <taxon>Pseudomonadati</taxon>
        <taxon>Bacteroidota</taxon>
        <taxon>Chitinophagia</taxon>
        <taxon>Chitinophagales</taxon>
        <taxon>Chitinophagaceae</taxon>
        <taxon>Ilyomonas</taxon>
    </lineage>
</organism>
<evidence type="ECO:0000313" key="3">
    <source>
        <dbReference type="Proteomes" id="UP000305848"/>
    </source>
</evidence>
<sequence>MSTKSNKVIGEPMNRVDGKLKVTGAATYSAEYKLANIAYAVLVSSTITKGTIKNIDTKAAENAPGVIAVISHVNSIKVPGYQEQHGEPGQPKPAGRPLRVFYDNKVYFNGQPIAVVVAGTFERARYAASLVKVQYDKETPQTAFEENMNKAIVPEQAKQNPKAAVADYTRGTPDGYASAPVKIETEYFQPTEFHNPMELQSIIAHWETDDRLTLYDKVQGTQPTQQNFAREWQIPVENIKVISTFVGGAFGNGLRNWPHETAAIIAAKMVNRPVKLMLTREQMFYMVGYRPRTWQKINMGATQDGKLVGITHSVVGQTSSYEQFTEGTLQQTRTLYECPNISTRYRLLPLHVSTPTPMRGPGEATGAWALECAIDEMAHALNIDPIEFRLRNYPEKDPDNGKPWSSNYIRDCYKMGAEAIGWKNRKQQPGMLRDGDWQIGYGMAIGMFGANRQAAKVRGKLYGDGTVLMQCAVTDIGPGTGTAMTQIAADNMSLPVEKVTFQWGNSDFPEMGNQGGSSTVNSVGPAVVAACNSIKQKLLEMAGRNKQEFANAKMEEVMFEEGKLFPKDKSTSIAYEDILKGGGARDIDVIEGARPGSERQQYAMYAFSMHFAEVHVHAVTGQTKVAKVVACADAGRIINKKTAGNQMIGGVSGGIGMALEEEAVIDDRFGRYITKDLADYHVAVHADVPKVEVLFVDKPDLLVDPIGSKGLGEIAIIGVAPAIANAIFNATGKRIRELPITPDKLI</sequence>
<dbReference type="Gene3D" id="3.30.365.10">
    <property type="entry name" value="Aldehyde oxidase/xanthine dehydrogenase, molybdopterin binding domain"/>
    <property type="match status" value="4"/>
</dbReference>
<dbReference type="Pfam" id="PF20256">
    <property type="entry name" value="MoCoBD_2"/>
    <property type="match status" value="1"/>
</dbReference>
<evidence type="ECO:0000313" key="2">
    <source>
        <dbReference type="EMBL" id="TKK71669.1"/>
    </source>
</evidence>
<dbReference type="InterPro" id="IPR036856">
    <property type="entry name" value="Ald_Oxase/Xan_DH_a/b_sf"/>
</dbReference>
<evidence type="ECO:0000259" key="1">
    <source>
        <dbReference type="SMART" id="SM01008"/>
    </source>
</evidence>
<dbReference type="Pfam" id="PF01315">
    <property type="entry name" value="Ald_Xan_dh_C"/>
    <property type="match status" value="1"/>
</dbReference>
<dbReference type="PANTHER" id="PTHR11908:SF153">
    <property type="entry name" value="DEHYDROGENASE"/>
    <property type="match status" value="1"/>
</dbReference>